<evidence type="ECO:0008006" key="3">
    <source>
        <dbReference type="Google" id="ProtNLM"/>
    </source>
</evidence>
<dbReference type="Proteomes" id="UP000434172">
    <property type="component" value="Unassembled WGS sequence"/>
</dbReference>
<name>A0A8H3W7E6_9PEZI</name>
<dbReference type="OrthoDB" id="3202396at2759"/>
<organism evidence="1 2">
    <name type="scientific">Colletotrichum asianum</name>
    <dbReference type="NCBI Taxonomy" id="702518"/>
    <lineage>
        <taxon>Eukaryota</taxon>
        <taxon>Fungi</taxon>
        <taxon>Dikarya</taxon>
        <taxon>Ascomycota</taxon>
        <taxon>Pezizomycotina</taxon>
        <taxon>Sordariomycetes</taxon>
        <taxon>Hypocreomycetidae</taxon>
        <taxon>Glomerellales</taxon>
        <taxon>Glomerellaceae</taxon>
        <taxon>Colletotrichum</taxon>
        <taxon>Colletotrichum gloeosporioides species complex</taxon>
    </lineage>
</organism>
<dbReference type="EMBL" id="WOWK01000094">
    <property type="protein sequence ID" value="KAF0319562.1"/>
    <property type="molecule type" value="Genomic_DNA"/>
</dbReference>
<dbReference type="InterPro" id="IPR011008">
    <property type="entry name" value="Dimeric_a/b-barrel"/>
</dbReference>
<protein>
    <recommendedName>
        <fullName evidence="3">Monooxygenase</fullName>
    </recommendedName>
</protein>
<dbReference type="SUPFAM" id="SSF54909">
    <property type="entry name" value="Dimeric alpha+beta barrel"/>
    <property type="match status" value="1"/>
</dbReference>
<dbReference type="AlphaFoldDB" id="A0A8H3W7E6"/>
<dbReference type="InterPro" id="IPR025444">
    <property type="entry name" value="Monooxy_af470"/>
</dbReference>
<keyword evidence="2" id="KW-1185">Reference proteome</keyword>
<accession>A0A8H3W7E6</accession>
<dbReference type="Pfam" id="PF13826">
    <property type="entry name" value="Monooxy_af470-like"/>
    <property type="match status" value="1"/>
</dbReference>
<reference evidence="1 2" key="1">
    <citation type="submission" date="2019-12" db="EMBL/GenBank/DDBJ databases">
        <title>A genome sequence resource for the geographically widespread anthracnose pathogen Colletotrichum asianum.</title>
        <authorList>
            <person name="Meng Y."/>
        </authorList>
    </citation>
    <scope>NUCLEOTIDE SEQUENCE [LARGE SCALE GENOMIC DNA]</scope>
    <source>
        <strain evidence="1 2">ICMP 18580</strain>
    </source>
</reference>
<gene>
    <name evidence="1" type="ORF">GQ607_013210</name>
</gene>
<sequence length="289" mass="32306">MVASTDTFPGLLKPTTKPYRLPQINTVPLLIKDGFTLTTLFSIGALMQTALFLILPTKYAIIPSSAIALNSIISTIIGTRSKSANTYMNGVVPGRTSAQFPDPTTGKIPATPAGRSLLVFHLGVRFNHPLGLLSPGGREVGAYFDAMNKDLNLRADEYGLYHLSSWQSLEAERNNTLMFIYYFRDVEGLNKFAHDPLHRKTWDWYNSIRDQFDHVGIFHEGFVTGPQQYETIYGNMKPTLLGAASVKCKNEETKADEWVNTLVNCDNSALRSQFKRMGKASRQLVEYET</sequence>
<evidence type="ECO:0000313" key="2">
    <source>
        <dbReference type="Proteomes" id="UP000434172"/>
    </source>
</evidence>
<evidence type="ECO:0000313" key="1">
    <source>
        <dbReference type="EMBL" id="KAF0319562.1"/>
    </source>
</evidence>
<comment type="caution">
    <text evidence="1">The sequence shown here is derived from an EMBL/GenBank/DDBJ whole genome shotgun (WGS) entry which is preliminary data.</text>
</comment>
<proteinExistence type="predicted"/>